<evidence type="ECO:0000259" key="3">
    <source>
        <dbReference type="PROSITE" id="PS51272"/>
    </source>
</evidence>
<dbReference type="PANTHER" id="PTHR43308:SF1">
    <property type="entry name" value="OUTER MEMBRANE PROTEIN ALPHA"/>
    <property type="match status" value="1"/>
</dbReference>
<evidence type="ECO:0000313" key="5">
    <source>
        <dbReference type="Proteomes" id="UP000809829"/>
    </source>
</evidence>
<dbReference type="Gene3D" id="2.30.30.40">
    <property type="entry name" value="SH3 Domains"/>
    <property type="match status" value="1"/>
</dbReference>
<dbReference type="PROSITE" id="PS51272">
    <property type="entry name" value="SLH"/>
    <property type="match status" value="2"/>
</dbReference>
<feature type="signal peptide" evidence="2">
    <location>
        <begin position="1"/>
        <end position="30"/>
    </location>
</feature>
<accession>A0ABS2QTU6</accession>
<keyword evidence="1 2" id="KW-0732">Signal</keyword>
<dbReference type="Proteomes" id="UP000809829">
    <property type="component" value="Unassembled WGS sequence"/>
</dbReference>
<dbReference type="Pfam" id="PF08239">
    <property type="entry name" value="SH3_3"/>
    <property type="match status" value="1"/>
</dbReference>
<dbReference type="InterPro" id="IPR008258">
    <property type="entry name" value="Transglycosylase_SLT_dom_1"/>
</dbReference>
<sequence length="489" mass="54220">MKKSIVKSVAVSAVAAVWLAGSALPLHAQAANFTDVPDNHTHKEAIDRLTEREMINGYGNGEFGPENEITRGQVSKIFARYLPGDGKVEQVFTDVPANSKDQELVTAAYEMKEKGIFSGANGKLNWKNNITRQQMAKVLVETFKLEDDPSAQSKVTDLNEAFDDQYRTYITILSKNGVTAVETFNPTANVSRGQFATFVYRALDKASSCSEHGELKPNTNPTIQHTNCLLTEAALKANIPPEVVKAVATQESGNWTQFNADGTPVLSNDGGIGMMQITNHPGYNQEKLKTDIQYNIDSGVAILNEKYNSSALPKVTGASRDDIESWYFAVMAYNGIKPVNSPIEQLTGNRNANAYQEEVFARILSDSLWGDRQFADFTFTPADFDYDRNSSDNIKFTKMTYTLAESMNKTSYKFKKGDQVTVTDSNVNVRKNATTDSQSVGKLAKGTKLVIDGRFVYETSTQRDNKFVWYPVRTVDNRVVGYMASSYLK</sequence>
<evidence type="ECO:0000313" key="4">
    <source>
        <dbReference type="EMBL" id="MBM7702830.1"/>
    </source>
</evidence>
<gene>
    <name evidence="4" type="ORF">JOC83_001677</name>
</gene>
<feature type="chain" id="PRO_5045211730" evidence="2">
    <location>
        <begin position="31"/>
        <end position="489"/>
    </location>
</feature>
<dbReference type="PANTHER" id="PTHR43308">
    <property type="entry name" value="OUTER MEMBRANE PROTEIN ALPHA-RELATED"/>
    <property type="match status" value="1"/>
</dbReference>
<evidence type="ECO:0000256" key="2">
    <source>
        <dbReference type="SAM" id="SignalP"/>
    </source>
</evidence>
<comment type="caution">
    <text evidence="4">The sequence shown here is derived from an EMBL/GenBank/DDBJ whole genome shotgun (WGS) entry which is preliminary data.</text>
</comment>
<dbReference type="Pfam" id="PF00395">
    <property type="entry name" value="SLH"/>
    <property type="match status" value="2"/>
</dbReference>
<dbReference type="RefSeq" id="WP_205186162.1">
    <property type="nucleotide sequence ID" value="NZ_JAFBFC010000003.1"/>
</dbReference>
<reference evidence="4 5" key="1">
    <citation type="submission" date="2021-01" db="EMBL/GenBank/DDBJ databases">
        <title>Genomic Encyclopedia of Type Strains, Phase IV (KMG-IV): sequencing the most valuable type-strain genomes for metagenomic binning, comparative biology and taxonomic classification.</title>
        <authorList>
            <person name="Goeker M."/>
        </authorList>
    </citation>
    <scope>NUCLEOTIDE SEQUENCE [LARGE SCALE GENOMIC DNA]</scope>
    <source>
        <strain evidence="4 5">DSM 104297</strain>
    </source>
</reference>
<dbReference type="SUPFAM" id="SSF53955">
    <property type="entry name" value="Lysozyme-like"/>
    <property type="match status" value="1"/>
</dbReference>
<dbReference type="InterPro" id="IPR023346">
    <property type="entry name" value="Lysozyme-like_dom_sf"/>
</dbReference>
<organism evidence="4 5">
    <name type="scientific">Priestia iocasae</name>
    <dbReference type="NCBI Taxonomy" id="2291674"/>
    <lineage>
        <taxon>Bacteria</taxon>
        <taxon>Bacillati</taxon>
        <taxon>Bacillota</taxon>
        <taxon>Bacilli</taxon>
        <taxon>Bacillales</taxon>
        <taxon>Bacillaceae</taxon>
        <taxon>Priestia</taxon>
    </lineage>
</organism>
<feature type="domain" description="SLH" evidence="3">
    <location>
        <begin position="153"/>
        <end position="213"/>
    </location>
</feature>
<dbReference type="InterPro" id="IPR001119">
    <property type="entry name" value="SLH_dom"/>
</dbReference>
<dbReference type="Gene3D" id="1.10.530.10">
    <property type="match status" value="1"/>
</dbReference>
<dbReference type="Pfam" id="PF01464">
    <property type="entry name" value="SLT"/>
    <property type="match status" value="1"/>
</dbReference>
<name>A0ABS2QTU6_9BACI</name>
<feature type="domain" description="SLH" evidence="3">
    <location>
        <begin position="29"/>
        <end position="92"/>
    </location>
</feature>
<dbReference type="InterPro" id="IPR051465">
    <property type="entry name" value="Cell_Envelope_Struct_Comp"/>
</dbReference>
<keyword evidence="5" id="KW-1185">Reference proteome</keyword>
<proteinExistence type="predicted"/>
<protein>
    <submittedName>
        <fullName evidence="4">Uncharacterized protein YgiM (DUF1202 family)</fullName>
    </submittedName>
</protein>
<dbReference type="InterPro" id="IPR003646">
    <property type="entry name" value="SH3-like_bac-type"/>
</dbReference>
<evidence type="ECO:0000256" key="1">
    <source>
        <dbReference type="ARBA" id="ARBA00022729"/>
    </source>
</evidence>
<dbReference type="EMBL" id="JAFBFC010000003">
    <property type="protein sequence ID" value="MBM7702830.1"/>
    <property type="molecule type" value="Genomic_DNA"/>
</dbReference>